<comment type="similarity">
    <text evidence="2 18">Belongs to the X(+)/potassium ATPases subunit beta family.</text>
</comment>
<evidence type="ECO:0000256" key="2">
    <source>
        <dbReference type="ARBA" id="ARBA00005876"/>
    </source>
</evidence>
<dbReference type="GO" id="GO:0036376">
    <property type="term" value="P:sodium ion export across plasma membrane"/>
    <property type="evidence" value="ECO:0007669"/>
    <property type="project" value="TreeGrafter"/>
</dbReference>
<keyword evidence="16" id="KW-0739">Sodium transport</keyword>
<dbReference type="FunFam" id="1.20.5.170:FF:000068">
    <property type="entry name" value="Sodium/potassium-transporting ATPase subunit beta"/>
    <property type="match status" value="1"/>
</dbReference>
<dbReference type="GO" id="GO:0006883">
    <property type="term" value="P:intracellular sodium ion homeostasis"/>
    <property type="evidence" value="ECO:0007669"/>
    <property type="project" value="TreeGrafter"/>
</dbReference>
<evidence type="ECO:0000256" key="8">
    <source>
        <dbReference type="ARBA" id="ARBA00022958"/>
    </source>
</evidence>
<keyword evidence="5" id="KW-0633">Potassium transport</keyword>
<dbReference type="FunFam" id="2.60.40.1660:FF:000005">
    <property type="entry name" value="Sodium/potassium-transporting ATPase subunit beta"/>
    <property type="match status" value="1"/>
</dbReference>
<keyword evidence="13 18" id="KW-0472">Membrane</keyword>
<evidence type="ECO:0000256" key="9">
    <source>
        <dbReference type="ARBA" id="ARBA00022968"/>
    </source>
</evidence>
<keyword evidence="4" id="KW-1003">Cell membrane</keyword>
<dbReference type="PANTHER" id="PTHR11523">
    <property type="entry name" value="SODIUM/POTASSIUM-DEPENDENT ATPASE BETA SUBUNIT"/>
    <property type="match status" value="1"/>
</dbReference>
<evidence type="ECO:0000256" key="17">
    <source>
        <dbReference type="ARBA" id="ARBA00037667"/>
    </source>
</evidence>
<keyword evidence="14" id="KW-1015">Disulfide bond</keyword>
<keyword evidence="10 18" id="KW-1133">Transmembrane helix</keyword>
<keyword evidence="11" id="KW-0915">Sodium</keyword>
<dbReference type="GO" id="GO:0030007">
    <property type="term" value="P:intracellular potassium ion homeostasis"/>
    <property type="evidence" value="ECO:0007669"/>
    <property type="project" value="TreeGrafter"/>
</dbReference>
<evidence type="ECO:0000256" key="5">
    <source>
        <dbReference type="ARBA" id="ARBA00022538"/>
    </source>
</evidence>
<evidence type="ECO:0000256" key="6">
    <source>
        <dbReference type="ARBA" id="ARBA00022607"/>
    </source>
</evidence>
<evidence type="ECO:0000256" key="11">
    <source>
        <dbReference type="ARBA" id="ARBA00023053"/>
    </source>
</evidence>
<sequence length="280" mass="31890">MSKEEKKPFSQTMAEWRQFVYNPRSGELLGRTAKSWGLILLFYLVFYGFLAALFTFTMWVMLQTLSRDIPKYRDRISSPGLMISPKPVIALEFYFNKSDSQSYAEYVSTLKQFLESYDDSKQSKNIACPPGKLFEQNEDGVAKKACQFNRTKLGSCSGVEDDTFGYAKGTPCVLVKMNRIIGLKPEGEPRIQCTPKEEGKVQITYFPAEGMIDLMYFPYYGKSLHADYLQPLVAVQLAISSNSTKEVTIECKIMGSPNLKNEDDRDKFLGRISFKVQMSE</sequence>
<dbReference type="InterPro" id="IPR000402">
    <property type="entry name" value="Na/K_ATPase_sub_beta"/>
</dbReference>
<keyword evidence="12 18" id="KW-0406">Ion transport</keyword>
<evidence type="ECO:0000256" key="7">
    <source>
        <dbReference type="ARBA" id="ARBA00022692"/>
    </source>
</evidence>
<dbReference type="Gene3D" id="2.60.40.1660">
    <property type="entry name" value="Na, k-atpase alpha subunit"/>
    <property type="match status" value="1"/>
</dbReference>
<keyword evidence="7 18" id="KW-0812">Transmembrane</keyword>
<keyword evidence="8" id="KW-0630">Potassium</keyword>
<dbReference type="AlphaFoldDB" id="A0A8C8R8B5"/>
<evidence type="ECO:0000256" key="18">
    <source>
        <dbReference type="RuleBase" id="RU362099"/>
    </source>
</evidence>
<dbReference type="PROSITE" id="PS00391">
    <property type="entry name" value="ATPASE_NA_K_BETA_2"/>
    <property type="match status" value="1"/>
</dbReference>
<reference evidence="19" key="2">
    <citation type="submission" date="2025-09" db="UniProtKB">
        <authorList>
            <consortium name="Ensembl"/>
        </authorList>
    </citation>
    <scope>IDENTIFICATION</scope>
</reference>
<keyword evidence="3 18" id="KW-0813">Transport</keyword>
<dbReference type="GO" id="GO:1990573">
    <property type="term" value="P:potassium ion import across plasma membrane"/>
    <property type="evidence" value="ECO:0007669"/>
    <property type="project" value="TreeGrafter"/>
</dbReference>
<dbReference type="GO" id="GO:0001671">
    <property type="term" value="F:ATPase activator activity"/>
    <property type="evidence" value="ECO:0007669"/>
    <property type="project" value="TreeGrafter"/>
</dbReference>
<comment type="function">
    <text evidence="17">This is the non-catalytic component of the active enzyme, which catalyzes the hydrolysis of ATP coupled with the exchange of Na(+) and K(+) ions across the plasma membrane. The exact function of the beta-3 subunit is not known.</text>
</comment>
<keyword evidence="6" id="KW-0740">Sodium/potassium transport</keyword>
<keyword evidence="9" id="KW-0735">Signal-anchor</keyword>
<dbReference type="GO" id="GO:0005890">
    <property type="term" value="C:sodium:potassium-exchanging ATPase complex"/>
    <property type="evidence" value="ECO:0007669"/>
    <property type="project" value="InterPro"/>
</dbReference>
<dbReference type="Proteomes" id="UP000694393">
    <property type="component" value="Unplaced"/>
</dbReference>
<organism evidence="19 20">
    <name type="scientific">Pelusios castaneus</name>
    <name type="common">West African mud turtle</name>
    <dbReference type="NCBI Taxonomy" id="367368"/>
    <lineage>
        <taxon>Eukaryota</taxon>
        <taxon>Metazoa</taxon>
        <taxon>Chordata</taxon>
        <taxon>Craniata</taxon>
        <taxon>Vertebrata</taxon>
        <taxon>Euteleostomi</taxon>
        <taxon>Archelosauria</taxon>
        <taxon>Testudinata</taxon>
        <taxon>Testudines</taxon>
        <taxon>Pleurodira</taxon>
        <taxon>Pelomedusidae</taxon>
        <taxon>Pelusios</taxon>
    </lineage>
</organism>
<comment type="subcellular location">
    <subcellularLocation>
        <location evidence="1">Cell membrane</location>
        <topology evidence="1">Single-pass type II membrane protein</topology>
    </subcellularLocation>
    <subcellularLocation>
        <location evidence="18">Membrane</location>
    </subcellularLocation>
</comment>
<dbReference type="PANTHER" id="PTHR11523:SF47">
    <property type="entry name" value="SODIUM_POTASSIUM-TRANSPORTING ATPASE SUBUNIT BETA-3"/>
    <property type="match status" value="1"/>
</dbReference>
<evidence type="ECO:0000256" key="12">
    <source>
        <dbReference type="ARBA" id="ARBA00023065"/>
    </source>
</evidence>
<dbReference type="Ensembl" id="ENSPCET00000001721.1">
    <property type="protein sequence ID" value="ENSPCEP00000001659.1"/>
    <property type="gene ID" value="ENSPCEG00000001412.1"/>
</dbReference>
<accession>A0A8C8R8B5</accession>
<evidence type="ECO:0000313" key="19">
    <source>
        <dbReference type="Ensembl" id="ENSPCEP00000001659.1"/>
    </source>
</evidence>
<evidence type="ECO:0000313" key="20">
    <source>
        <dbReference type="Proteomes" id="UP000694393"/>
    </source>
</evidence>
<evidence type="ECO:0000256" key="1">
    <source>
        <dbReference type="ARBA" id="ARBA00004401"/>
    </source>
</evidence>
<dbReference type="PROSITE" id="PS00390">
    <property type="entry name" value="ATPASE_NA_K_BETA_1"/>
    <property type="match status" value="1"/>
</dbReference>
<evidence type="ECO:0000256" key="15">
    <source>
        <dbReference type="ARBA" id="ARBA00023180"/>
    </source>
</evidence>
<keyword evidence="15" id="KW-0325">Glycoprotein</keyword>
<dbReference type="InterPro" id="IPR038702">
    <property type="entry name" value="Na/K_ATPase_sub_beta_sf"/>
</dbReference>
<evidence type="ECO:0000256" key="10">
    <source>
        <dbReference type="ARBA" id="ARBA00022989"/>
    </source>
</evidence>
<dbReference type="NCBIfam" id="TIGR01107">
    <property type="entry name" value="Na_K_ATPase_bet"/>
    <property type="match status" value="1"/>
</dbReference>
<protein>
    <recommendedName>
        <fullName evidence="18">Sodium/potassium-transporting ATPase subunit beta</fullName>
    </recommendedName>
</protein>
<feature type="transmembrane region" description="Helical" evidence="18">
    <location>
        <begin position="36"/>
        <end position="62"/>
    </location>
</feature>
<name>A0A8C8R8B5_9SAUR</name>
<reference evidence="19" key="1">
    <citation type="submission" date="2025-08" db="UniProtKB">
        <authorList>
            <consortium name="Ensembl"/>
        </authorList>
    </citation>
    <scope>IDENTIFICATION</scope>
</reference>
<evidence type="ECO:0000256" key="16">
    <source>
        <dbReference type="ARBA" id="ARBA00023201"/>
    </source>
</evidence>
<keyword evidence="20" id="KW-1185">Reference proteome</keyword>
<dbReference type="Pfam" id="PF00287">
    <property type="entry name" value="Na_K-ATPase"/>
    <property type="match status" value="1"/>
</dbReference>
<evidence type="ECO:0000256" key="14">
    <source>
        <dbReference type="ARBA" id="ARBA00023157"/>
    </source>
</evidence>
<evidence type="ECO:0000256" key="13">
    <source>
        <dbReference type="ARBA" id="ARBA00023136"/>
    </source>
</evidence>
<evidence type="ECO:0000256" key="3">
    <source>
        <dbReference type="ARBA" id="ARBA00022448"/>
    </source>
</evidence>
<evidence type="ECO:0000256" key="4">
    <source>
        <dbReference type="ARBA" id="ARBA00022475"/>
    </source>
</evidence>
<proteinExistence type="inferred from homology"/>